<evidence type="ECO:0000313" key="6">
    <source>
        <dbReference type="EMBL" id="JAV88181.1"/>
    </source>
</evidence>
<dbReference type="RefSeq" id="XP_031344257.1">
    <property type="nucleotide sequence ID" value="XM_031488397.1"/>
</dbReference>
<reference evidence="6" key="1">
    <citation type="journal article" date="2016" name="Sci. Rep.">
        <title>Molecular characterization of firefly nuptial gifts: a multi-omics approach sheds light on postcopulatory sexual selection.</title>
        <authorList>
            <person name="Al-Wathiqui N."/>
            <person name="Fallon T.R."/>
            <person name="South A."/>
            <person name="Weng J.K."/>
            <person name="Lewis S.M."/>
        </authorList>
    </citation>
    <scope>NUCLEOTIDE SEQUENCE</scope>
</reference>
<sequence length="287" mass="33046">MDKSLYNKVMNVIKSYHGLSKDCLTLCKTTFPSISPDALSSIISNEYQKRMKYNYIKTSDTINGYYNLYQDRLNHCDPPGIIVQLSRESGICPCLVAKLILQKFYGEDSSTPDSVGKLSSIVQTYMRDTNLIPDPRLAYETYLCTIYDDLYSPLVEIMKASLGQEYEIKLYRELLSLGLAFRDEEHLRTYGYDKTPDFKLEIPVAVNGFIINWVESKALFANEEVHEEYFRHQYGSYCNRFGPGLVIYWFGFVESVVQSSDHQGLLIKDHFPSDVVHILPPKSLRDN</sequence>
<evidence type="ECO:0000256" key="4">
    <source>
        <dbReference type="ARBA" id="ARBA00023242"/>
    </source>
</evidence>
<dbReference type="GO" id="GO:0005737">
    <property type="term" value="C:cytoplasm"/>
    <property type="evidence" value="ECO:0007669"/>
    <property type="project" value="UniProtKB-SubCell"/>
</dbReference>
<proteinExistence type="predicted"/>
<dbReference type="GO" id="GO:0005634">
    <property type="term" value="C:nucleus"/>
    <property type="evidence" value="ECO:0007669"/>
    <property type="project" value="UniProtKB-SubCell"/>
</dbReference>
<dbReference type="EMBL" id="GEZM01023877">
    <property type="protein sequence ID" value="JAV88177.1"/>
    <property type="molecule type" value="Transcribed_RNA"/>
</dbReference>
<comment type="subcellular location">
    <subcellularLocation>
        <location evidence="2">Cytoplasm</location>
    </subcellularLocation>
    <subcellularLocation>
        <location evidence="1">Nucleus</location>
    </subcellularLocation>
</comment>
<organism evidence="6">
    <name type="scientific">Photinus pyralis</name>
    <name type="common">Common eastern firefly</name>
    <name type="synonym">Lampyris pyralis</name>
    <dbReference type="NCBI Taxonomy" id="7054"/>
    <lineage>
        <taxon>Eukaryota</taxon>
        <taxon>Metazoa</taxon>
        <taxon>Ecdysozoa</taxon>
        <taxon>Arthropoda</taxon>
        <taxon>Hexapoda</taxon>
        <taxon>Insecta</taxon>
        <taxon>Pterygota</taxon>
        <taxon>Neoptera</taxon>
        <taxon>Endopterygota</taxon>
        <taxon>Coleoptera</taxon>
        <taxon>Polyphaga</taxon>
        <taxon>Elateriformia</taxon>
        <taxon>Elateroidea</taxon>
        <taxon>Lampyridae</taxon>
        <taxon>Lampyrinae</taxon>
        <taxon>Photinus</taxon>
    </lineage>
</organism>
<evidence type="ECO:0000256" key="1">
    <source>
        <dbReference type="ARBA" id="ARBA00004123"/>
    </source>
</evidence>
<keyword evidence="4" id="KW-0539">Nucleus</keyword>
<dbReference type="EMBL" id="GEZM01023875">
    <property type="protein sequence ID" value="JAV88181.1"/>
    <property type="molecule type" value="Transcribed_RNA"/>
</dbReference>
<dbReference type="AlphaFoldDB" id="A0A1Y1MR97"/>
<dbReference type="GeneID" id="116171520"/>
<evidence type="ECO:0000256" key="3">
    <source>
        <dbReference type="ARBA" id="ARBA00022490"/>
    </source>
</evidence>
<dbReference type="OrthoDB" id="1272at2759"/>
<protein>
    <recommendedName>
        <fullName evidence="5">CDAN1-interacting nuclease 1</fullName>
    </recommendedName>
</protein>
<name>A0A1Y1MR97_PHOPY</name>
<dbReference type="PANTHER" id="PTHR31661">
    <property type="entry name" value="SIMILAR TO CDNA SEQUENCE BC052040"/>
    <property type="match status" value="1"/>
</dbReference>
<accession>A0A1Y1MR97</accession>
<keyword evidence="3" id="KW-0963">Cytoplasm</keyword>
<dbReference type="PANTHER" id="PTHR31661:SF1">
    <property type="entry name" value="CDAN1-INTERACTING NUCLEASE 1"/>
    <property type="match status" value="1"/>
</dbReference>
<dbReference type="Pfam" id="PF14811">
    <property type="entry name" value="TPD"/>
    <property type="match status" value="1"/>
</dbReference>
<dbReference type="InterPro" id="IPR029404">
    <property type="entry name" value="CDIN1"/>
</dbReference>
<evidence type="ECO:0000256" key="5">
    <source>
        <dbReference type="ARBA" id="ARBA00023480"/>
    </source>
</evidence>
<dbReference type="KEGG" id="ppyr:116171520"/>
<evidence type="ECO:0000256" key="2">
    <source>
        <dbReference type="ARBA" id="ARBA00004496"/>
    </source>
</evidence>